<evidence type="ECO:0000256" key="10">
    <source>
        <dbReference type="NCBIfam" id="TIGR00465"/>
    </source>
</evidence>
<evidence type="ECO:0000256" key="2">
    <source>
        <dbReference type="ARBA" id="ARBA00004864"/>
    </source>
</evidence>
<dbReference type="Pfam" id="PF07991">
    <property type="entry name" value="KARI_N"/>
    <property type="match status" value="1"/>
</dbReference>
<dbReference type="AlphaFoldDB" id="E1RC85"/>
<comment type="similarity">
    <text evidence="4 11">Belongs to the ketol-acid reductoisomerase family.</text>
</comment>
<dbReference type="PIRSF" id="PIRSF000116">
    <property type="entry name" value="IlvC_gammaproteo"/>
    <property type="match status" value="1"/>
</dbReference>
<evidence type="ECO:0000259" key="12">
    <source>
        <dbReference type="PROSITE" id="PS51850"/>
    </source>
</evidence>
<dbReference type="UniPathway" id="UPA00049">
    <property type="reaction ID" value="UER00060"/>
</dbReference>
<keyword evidence="15" id="KW-1185">Reference proteome</keyword>
<dbReference type="RefSeq" id="WP_013253429.1">
    <property type="nucleotide sequence ID" value="NC_014364.1"/>
</dbReference>
<dbReference type="GO" id="GO:0046872">
    <property type="term" value="F:metal ion binding"/>
    <property type="evidence" value="ECO:0007669"/>
    <property type="project" value="UniProtKB-UniRule"/>
</dbReference>
<dbReference type="PROSITE" id="PS51851">
    <property type="entry name" value="KARI_C"/>
    <property type="match status" value="1"/>
</dbReference>
<dbReference type="PANTHER" id="PTHR21371:SF1">
    <property type="entry name" value="KETOL-ACID REDUCTOISOMERASE, MITOCHONDRIAL"/>
    <property type="match status" value="1"/>
</dbReference>
<dbReference type="GO" id="GO:0004455">
    <property type="term" value="F:ketol-acid reductoisomerase activity"/>
    <property type="evidence" value="ECO:0007669"/>
    <property type="project" value="UniProtKB-UniRule"/>
</dbReference>
<evidence type="ECO:0000256" key="4">
    <source>
        <dbReference type="ARBA" id="ARBA00010318"/>
    </source>
</evidence>
<evidence type="ECO:0000256" key="1">
    <source>
        <dbReference type="ARBA" id="ARBA00001946"/>
    </source>
</evidence>
<evidence type="ECO:0000256" key="8">
    <source>
        <dbReference type="ARBA" id="ARBA00023002"/>
    </source>
</evidence>
<evidence type="ECO:0000256" key="6">
    <source>
        <dbReference type="ARBA" id="ARBA00022723"/>
    </source>
</evidence>
<feature type="binding site" evidence="11">
    <location>
        <position position="191"/>
    </location>
    <ligand>
        <name>Mg(2+)</name>
        <dbReference type="ChEBI" id="CHEBI:18420"/>
        <label>1</label>
    </ligand>
</feature>
<evidence type="ECO:0000313" key="14">
    <source>
        <dbReference type="EMBL" id="ADK79965.1"/>
    </source>
</evidence>
<dbReference type="InterPro" id="IPR014359">
    <property type="entry name" value="KARI_prok"/>
</dbReference>
<dbReference type="GO" id="GO:0009097">
    <property type="term" value="P:isoleucine biosynthetic process"/>
    <property type="evidence" value="ECO:0007669"/>
    <property type="project" value="UniProtKB-UniRule"/>
</dbReference>
<evidence type="ECO:0000256" key="7">
    <source>
        <dbReference type="ARBA" id="ARBA00022842"/>
    </source>
</evidence>
<keyword evidence="5 11" id="KW-0028">Amino-acid biosynthesis</keyword>
<evidence type="ECO:0000256" key="3">
    <source>
        <dbReference type="ARBA" id="ARBA00004885"/>
    </source>
</evidence>
<dbReference type="SUPFAM" id="SSF48179">
    <property type="entry name" value="6-phosphogluconate dehydrogenase C-terminal domain-like"/>
    <property type="match status" value="1"/>
</dbReference>
<dbReference type="Proteomes" id="UP000002318">
    <property type="component" value="Chromosome"/>
</dbReference>
<keyword evidence="6 11" id="KW-0479">Metal-binding</keyword>
<name>E1RC85_SEDSS</name>
<dbReference type="HOGENOM" id="CLU_033821_0_1_12"/>
<keyword evidence="8 11" id="KW-0560">Oxidoreductase</keyword>
<dbReference type="PROSITE" id="PS51850">
    <property type="entry name" value="KARI_N"/>
    <property type="match status" value="1"/>
</dbReference>
<dbReference type="InterPro" id="IPR013116">
    <property type="entry name" value="KARI_N"/>
</dbReference>
<accession>E1RC85</accession>
<dbReference type="Gene3D" id="6.10.240.10">
    <property type="match status" value="1"/>
</dbReference>
<evidence type="ECO:0000313" key="15">
    <source>
        <dbReference type="Proteomes" id="UP000002318"/>
    </source>
</evidence>
<proteinExistence type="inferred from homology"/>
<dbReference type="OrthoDB" id="9804088at2"/>
<comment type="caution">
    <text evidence="11">Lacks conserved residue(s) required for the propagation of feature annotation.</text>
</comment>
<dbReference type="Gene3D" id="3.40.50.720">
    <property type="entry name" value="NAD(P)-binding Rossmann-like Domain"/>
    <property type="match status" value="1"/>
</dbReference>
<gene>
    <name evidence="14" type="ordered locus">Spirs_0830</name>
</gene>
<feature type="domain" description="KARI N-terminal Rossmann" evidence="12">
    <location>
        <begin position="2"/>
        <end position="182"/>
    </location>
</feature>
<dbReference type="InterPro" id="IPR036291">
    <property type="entry name" value="NAD(P)-bd_dom_sf"/>
</dbReference>
<dbReference type="GO" id="GO:0050661">
    <property type="term" value="F:NADP binding"/>
    <property type="evidence" value="ECO:0007669"/>
    <property type="project" value="InterPro"/>
</dbReference>
<dbReference type="InterPro" id="IPR008927">
    <property type="entry name" value="6-PGluconate_DH-like_C_sf"/>
</dbReference>
<dbReference type="EMBL" id="CP002116">
    <property type="protein sequence ID" value="ADK79965.1"/>
    <property type="molecule type" value="Genomic_DNA"/>
</dbReference>
<comment type="pathway">
    <text evidence="3">Amino-acid biosynthesis; L-isoleucine biosynthesis; L-isoleucine from 2-oxobutanoate: step 2/4.</text>
</comment>
<dbReference type="InterPro" id="IPR000506">
    <property type="entry name" value="KARI_C"/>
</dbReference>
<reference evidence="14 15" key="1">
    <citation type="journal article" date="2010" name="Stand. Genomic Sci.">
        <title>Complete genome sequence of Spirochaeta smaragdinae type strain (SEBR 4228).</title>
        <authorList>
            <person name="Mavromatis K."/>
            <person name="Yasawong M."/>
            <person name="Chertkov O."/>
            <person name="Lapidus A."/>
            <person name="Lucas S."/>
            <person name="Nolan M."/>
            <person name="Del Rio T.G."/>
            <person name="Tice H."/>
            <person name="Cheng J.F."/>
            <person name="Pitluck S."/>
            <person name="Liolios K."/>
            <person name="Ivanova N."/>
            <person name="Tapia R."/>
            <person name="Han C."/>
            <person name="Bruce D."/>
            <person name="Goodwin L."/>
            <person name="Pati A."/>
            <person name="Chen A."/>
            <person name="Palaniappan K."/>
            <person name="Land M."/>
            <person name="Hauser L."/>
            <person name="Chang Y.J."/>
            <person name="Jeffries C.D."/>
            <person name="Detter J.C."/>
            <person name="Rohde M."/>
            <person name="Brambilla E."/>
            <person name="Spring S."/>
            <person name="Goker M."/>
            <person name="Sikorski J."/>
            <person name="Woyke T."/>
            <person name="Bristow J."/>
            <person name="Eisen J.A."/>
            <person name="Markowitz V."/>
            <person name="Hugenholtz P."/>
            <person name="Klenk H.P."/>
            <person name="Kyrpides N.C."/>
        </authorList>
    </citation>
    <scope>NUCLEOTIDE SEQUENCE [LARGE SCALE GENOMIC DNA]</scope>
    <source>
        <strain evidence="15">DSM 11293 / JCM 15392 / SEBR 4228</strain>
    </source>
</reference>
<comment type="cofactor">
    <cofactor evidence="1">
        <name>Mg(2+)</name>
        <dbReference type="ChEBI" id="CHEBI:18420"/>
    </cofactor>
</comment>
<sequence>MAKAYFDDDANLDELKNKTVAVIGYGNQGRSQALNMRDSGVNVIVGNIEDGASWTQGKKDGFDVYSISEASKRADILFLLIPDEIMPSVYEEDIAPYIEDGNVINFASGYNVHFGFIELPETVDIVLIAPRMIGKGVRDRFVSGEGFPSLVAVHQDSTGKAKTIMLALAKAIGTTKIGAFESSFEEEAVVDLFGEQVMGGFKLYNLRMAYELLVEEYGFSPEAVLLELYLSGEGIETLRNAQEVGIWGQLRYHSTTSQYGHQTRGKYAASDASRALLRSIVENIKSGEFSKEWKTEQLTGYPVFNRLWKDNLKHPFIKSEQDLLKILNANKRKGDEK</sequence>
<dbReference type="InterPro" id="IPR013023">
    <property type="entry name" value="KARI"/>
</dbReference>
<dbReference type="eggNOG" id="COG0059">
    <property type="taxonomic scope" value="Bacteria"/>
</dbReference>
<dbReference type="PANTHER" id="PTHR21371">
    <property type="entry name" value="KETOL-ACID REDUCTOISOMERASE, MITOCHONDRIAL"/>
    <property type="match status" value="1"/>
</dbReference>
<dbReference type="STRING" id="573413.Spirs_0830"/>
<evidence type="ECO:0000256" key="11">
    <source>
        <dbReference type="PROSITE-ProRule" id="PRU01198"/>
    </source>
</evidence>
<dbReference type="UniPathway" id="UPA00047">
    <property type="reaction ID" value="UER00056"/>
</dbReference>
<dbReference type="EC" id="1.1.1.86" evidence="10"/>
<keyword evidence="7 11" id="KW-0460">Magnesium</keyword>
<feature type="binding site" evidence="11">
    <location>
        <position position="191"/>
    </location>
    <ligand>
        <name>Mg(2+)</name>
        <dbReference type="ChEBI" id="CHEBI:18420"/>
        <label>2</label>
    </ligand>
</feature>
<feature type="domain" description="KARI C-terminal knotted" evidence="13">
    <location>
        <begin position="183"/>
        <end position="330"/>
    </location>
</feature>
<evidence type="ECO:0000256" key="9">
    <source>
        <dbReference type="ARBA" id="ARBA00023304"/>
    </source>
</evidence>
<keyword evidence="9 11" id="KW-0100">Branched-chain amino acid biosynthesis</keyword>
<dbReference type="SUPFAM" id="SSF51735">
    <property type="entry name" value="NAD(P)-binding Rossmann-fold domains"/>
    <property type="match status" value="1"/>
</dbReference>
<feature type="binding site" evidence="11">
    <location>
        <position position="195"/>
    </location>
    <ligand>
        <name>Mg(2+)</name>
        <dbReference type="ChEBI" id="CHEBI:18420"/>
        <label>1</label>
    </ligand>
</feature>
<evidence type="ECO:0000259" key="13">
    <source>
        <dbReference type="PROSITE" id="PS51851"/>
    </source>
</evidence>
<dbReference type="KEGG" id="ssm:Spirs_0830"/>
<dbReference type="Pfam" id="PF01450">
    <property type="entry name" value="KARI_C"/>
    <property type="match status" value="1"/>
</dbReference>
<evidence type="ECO:0000256" key="5">
    <source>
        <dbReference type="ARBA" id="ARBA00022605"/>
    </source>
</evidence>
<dbReference type="NCBIfam" id="TIGR00465">
    <property type="entry name" value="ilvC"/>
    <property type="match status" value="1"/>
</dbReference>
<protein>
    <recommendedName>
        <fullName evidence="10">Ketol-acid reductoisomerase</fullName>
        <ecNumber evidence="10">1.1.1.86</ecNumber>
    </recommendedName>
</protein>
<dbReference type="GO" id="GO:0009099">
    <property type="term" value="P:L-valine biosynthetic process"/>
    <property type="evidence" value="ECO:0007669"/>
    <property type="project" value="UniProtKB-UniRule"/>
</dbReference>
<comment type="pathway">
    <text evidence="2">Amino-acid biosynthesis; L-valine biosynthesis; L-valine from pyruvate: step 2/4.</text>
</comment>
<organism evidence="14 15">
    <name type="scientific">Sediminispirochaeta smaragdinae (strain DSM 11293 / JCM 15392 / SEBR 4228)</name>
    <name type="common">Spirochaeta smaragdinae</name>
    <dbReference type="NCBI Taxonomy" id="573413"/>
    <lineage>
        <taxon>Bacteria</taxon>
        <taxon>Pseudomonadati</taxon>
        <taxon>Spirochaetota</taxon>
        <taxon>Spirochaetia</taxon>
        <taxon>Spirochaetales</taxon>
        <taxon>Spirochaetaceae</taxon>
        <taxon>Sediminispirochaeta</taxon>
    </lineage>
</organism>